<feature type="binding site" evidence="2">
    <location>
        <position position="388"/>
    </location>
    <ligand>
        <name>Zn(2+)</name>
        <dbReference type="ChEBI" id="CHEBI:29105"/>
        <note>catalytic</note>
    </ligand>
</feature>
<feature type="domain" description="Peptidase M12B" evidence="6">
    <location>
        <begin position="217"/>
        <end position="444"/>
    </location>
</feature>
<dbReference type="Proteomes" id="UP000225706">
    <property type="component" value="Unassembled WGS sequence"/>
</dbReference>
<dbReference type="PROSITE" id="PS50215">
    <property type="entry name" value="ADAM_MEPRO"/>
    <property type="match status" value="1"/>
</dbReference>
<dbReference type="GO" id="GO:0006509">
    <property type="term" value="P:membrane protein ectodomain proteolysis"/>
    <property type="evidence" value="ECO:0007669"/>
    <property type="project" value="TreeGrafter"/>
</dbReference>
<feature type="binding site" evidence="2">
    <location>
        <position position="384"/>
    </location>
    <ligand>
        <name>Zn(2+)</name>
        <dbReference type="ChEBI" id="CHEBI:29105"/>
        <note>catalytic</note>
    </ligand>
</feature>
<protein>
    <submittedName>
        <fullName evidence="7">ADAM 17-like protease</fullName>
    </submittedName>
</protein>
<dbReference type="CDD" id="cd14246">
    <property type="entry name" value="ADAM17_MPD"/>
    <property type="match status" value="1"/>
</dbReference>
<dbReference type="GO" id="GO:0005886">
    <property type="term" value="C:plasma membrane"/>
    <property type="evidence" value="ECO:0007669"/>
    <property type="project" value="TreeGrafter"/>
</dbReference>
<proteinExistence type="predicted"/>
<evidence type="ECO:0000256" key="2">
    <source>
        <dbReference type="PROSITE-ProRule" id="PRU00276"/>
    </source>
</evidence>
<dbReference type="AlphaFoldDB" id="A0A2B4SEW7"/>
<dbReference type="Gene3D" id="3.40.390.10">
    <property type="entry name" value="Collagenase (Catalytic Domain)"/>
    <property type="match status" value="1"/>
</dbReference>
<dbReference type="SUPFAM" id="SSF57552">
    <property type="entry name" value="Blood coagulation inhibitor (disintegrin)"/>
    <property type="match status" value="1"/>
</dbReference>
<keyword evidence="3" id="KW-0812">Transmembrane</keyword>
<dbReference type="Pfam" id="PF13688">
    <property type="entry name" value="Reprolysin_5"/>
    <property type="match status" value="1"/>
</dbReference>
<evidence type="ECO:0000256" key="4">
    <source>
        <dbReference type="SAM" id="SignalP"/>
    </source>
</evidence>
<keyword evidence="4" id="KW-0732">Signal</keyword>
<evidence type="ECO:0000313" key="7">
    <source>
        <dbReference type="EMBL" id="PFX27107.1"/>
    </source>
</evidence>
<dbReference type="GO" id="GO:0007219">
    <property type="term" value="P:Notch signaling pathway"/>
    <property type="evidence" value="ECO:0007669"/>
    <property type="project" value="TreeGrafter"/>
</dbReference>
<sequence length="752" mass="85311">MAVLCYQLVLLFSLAMNSIFKVNAGEIRDVLRHYETLNMGDIFHGVHKRDINKQEKIVSFITLNRHFRLHLTPHSELFAEDFHAYSVVENHQEKEVTVDLESFYKGYDEGDSTSRATVHVDHGIITATIVTKDDTYIIEPAWRHIAGFSKDQMISYRHSDVKSNITNSQGQEPNVKKKFSFCGHDSHHSTVLYADEQHSHVQNTHSTRKRRAAPTKIRCRLALVADYRFFNEMGQGDEKSTINYMIGVIDRVDAIFQGTEWSEEYKGYGFEIQKVLVHKTATREADHYNMEKDKWKIKDFLNAFSKNEEWLQFCLAHLFTYQDFDDGVIGLAYVGNAKSNAVGGICTKRYFTNNRWLYLNTGLSSSINWGRKLLTEEADIVTAHEIGHNFGSEHDPETTECAPSEADGGKFIMYPASVSGQWKNNKLFSPCSKRRILNVLQSKSFCFHEPRTEICGNYKKEKDEECDPGGIVPQESQCCTKGCKLKSTALCSDGYDSPCCKDCVYSNSTEIVCREADPTNCKSNAYCDGKSAQCPASPNMPDESDCIDGGTCRNGVCRPFCEARDLKPCKCSGVDDSCKVCCQGSNGICVPYKNNVTGETTEIQNGRSCQKEGVQGICVNGNCEKKIQDFVERFWTFITTLDSNTVAQFMKDNLAGTVVVLSLLIWVPASCYVNRIDRKNDKRESLEAEWRDSKNTKLLRQPLPTSKGNFVYRQDSITRSSKADKPFKIKPKNIKTHRTPELEYTAQRETYM</sequence>
<dbReference type="GO" id="GO:0004222">
    <property type="term" value="F:metalloendopeptidase activity"/>
    <property type="evidence" value="ECO:0007669"/>
    <property type="project" value="InterPro"/>
</dbReference>
<feature type="signal peptide" evidence="4">
    <location>
        <begin position="1"/>
        <end position="24"/>
    </location>
</feature>
<dbReference type="Gene3D" id="4.10.70.10">
    <property type="entry name" value="Disintegrin domain"/>
    <property type="match status" value="1"/>
</dbReference>
<evidence type="ECO:0000256" key="1">
    <source>
        <dbReference type="ARBA" id="ARBA00023157"/>
    </source>
</evidence>
<evidence type="ECO:0000256" key="3">
    <source>
        <dbReference type="SAM" id="Phobius"/>
    </source>
</evidence>
<reference evidence="8" key="1">
    <citation type="journal article" date="2017" name="bioRxiv">
        <title>Comparative analysis of the genomes of Stylophora pistillata and Acropora digitifera provides evidence for extensive differences between species of corals.</title>
        <authorList>
            <person name="Voolstra C.R."/>
            <person name="Li Y."/>
            <person name="Liew Y.J."/>
            <person name="Baumgarten S."/>
            <person name="Zoccola D."/>
            <person name="Flot J.-F."/>
            <person name="Tambutte S."/>
            <person name="Allemand D."/>
            <person name="Aranda M."/>
        </authorList>
    </citation>
    <scope>NUCLEOTIDE SEQUENCE [LARGE SCALE GENOMIC DNA]</scope>
</reference>
<dbReference type="InterPro" id="IPR032029">
    <property type="entry name" value="ADAM17_MPD"/>
</dbReference>
<accession>A0A2B4SEW7</accession>
<dbReference type="Pfam" id="PF00200">
    <property type="entry name" value="Disintegrin"/>
    <property type="match status" value="1"/>
</dbReference>
<dbReference type="InterPro" id="IPR051489">
    <property type="entry name" value="ADAM_Metalloproteinase"/>
</dbReference>
<dbReference type="Pfam" id="PF16698">
    <property type="entry name" value="ADAM17_MPD"/>
    <property type="match status" value="1"/>
</dbReference>
<keyword evidence="3" id="KW-1133">Transmembrane helix</keyword>
<keyword evidence="8" id="KW-1185">Reference proteome</keyword>
<feature type="domain" description="Disintegrin" evidence="5">
    <location>
        <begin position="452"/>
        <end position="542"/>
    </location>
</feature>
<feature type="active site" evidence="2">
    <location>
        <position position="385"/>
    </location>
</feature>
<keyword evidence="7" id="KW-0378">Hydrolase</keyword>
<dbReference type="InterPro" id="IPR001762">
    <property type="entry name" value="Disintegrin_dom"/>
</dbReference>
<comment type="caution">
    <text evidence="2">Lacks conserved residue(s) required for the propagation of feature annotation.</text>
</comment>
<dbReference type="SMART" id="SM00050">
    <property type="entry name" value="DISIN"/>
    <property type="match status" value="1"/>
</dbReference>
<dbReference type="EMBL" id="LSMT01000110">
    <property type="protein sequence ID" value="PFX27107.1"/>
    <property type="molecule type" value="Genomic_DNA"/>
</dbReference>
<name>A0A2B4SEW7_STYPI</name>
<evidence type="ECO:0000259" key="6">
    <source>
        <dbReference type="PROSITE" id="PS50215"/>
    </source>
</evidence>
<evidence type="ECO:0000259" key="5">
    <source>
        <dbReference type="PROSITE" id="PS50214"/>
    </source>
</evidence>
<dbReference type="InterPro" id="IPR036436">
    <property type="entry name" value="Disintegrin_dom_sf"/>
</dbReference>
<dbReference type="STRING" id="50429.A0A2B4SEW7"/>
<organism evidence="7 8">
    <name type="scientific">Stylophora pistillata</name>
    <name type="common">Smooth cauliflower coral</name>
    <dbReference type="NCBI Taxonomy" id="50429"/>
    <lineage>
        <taxon>Eukaryota</taxon>
        <taxon>Metazoa</taxon>
        <taxon>Cnidaria</taxon>
        <taxon>Anthozoa</taxon>
        <taxon>Hexacorallia</taxon>
        <taxon>Scleractinia</taxon>
        <taxon>Astrocoeniina</taxon>
        <taxon>Pocilloporidae</taxon>
        <taxon>Stylophora</taxon>
    </lineage>
</organism>
<dbReference type="PROSITE" id="PS50214">
    <property type="entry name" value="DISINTEGRIN_2"/>
    <property type="match status" value="1"/>
</dbReference>
<feature type="transmembrane region" description="Helical" evidence="3">
    <location>
        <begin position="654"/>
        <end position="673"/>
    </location>
</feature>
<dbReference type="InterPro" id="IPR001590">
    <property type="entry name" value="Peptidase_M12B"/>
</dbReference>
<dbReference type="OrthoDB" id="2131567at2759"/>
<dbReference type="SUPFAM" id="SSF55486">
    <property type="entry name" value="Metalloproteases ('zincins'), catalytic domain"/>
    <property type="match status" value="1"/>
</dbReference>
<feature type="chain" id="PRO_5013401179" evidence="4">
    <location>
        <begin position="25"/>
        <end position="752"/>
    </location>
</feature>
<dbReference type="GO" id="GO:0046872">
    <property type="term" value="F:metal ion binding"/>
    <property type="evidence" value="ECO:0007669"/>
    <property type="project" value="UniProtKB-KW"/>
</dbReference>
<keyword evidence="2" id="KW-0479">Metal-binding</keyword>
<dbReference type="PANTHER" id="PTHR45702:SF6">
    <property type="entry name" value="DISINTEGRIN AND METALLOPROTEINASE DOMAIN-CONTAINING PROTEIN 17"/>
    <property type="match status" value="1"/>
</dbReference>
<keyword evidence="2" id="KW-0862">Zinc</keyword>
<keyword evidence="3" id="KW-0472">Membrane</keyword>
<gene>
    <name evidence="7" type="primary">Tace</name>
    <name evidence="7" type="ORF">AWC38_SpisGene8205</name>
</gene>
<evidence type="ECO:0000313" key="8">
    <source>
        <dbReference type="Proteomes" id="UP000225706"/>
    </source>
</evidence>
<dbReference type="InterPro" id="IPR024079">
    <property type="entry name" value="MetalloPept_cat_dom_sf"/>
</dbReference>
<keyword evidence="1" id="KW-1015">Disulfide bond</keyword>
<feature type="binding site" evidence="2">
    <location>
        <position position="394"/>
    </location>
    <ligand>
        <name>Zn(2+)</name>
        <dbReference type="ChEBI" id="CHEBI:29105"/>
        <note>catalytic</note>
    </ligand>
</feature>
<dbReference type="PANTHER" id="PTHR45702">
    <property type="entry name" value="ADAM10/ADAM17 METALLOPEPTIDASE FAMILY MEMBER"/>
    <property type="match status" value="1"/>
</dbReference>
<comment type="caution">
    <text evidence="7">The sequence shown here is derived from an EMBL/GenBank/DDBJ whole genome shotgun (WGS) entry which is preliminary data.</text>
</comment>
<dbReference type="Gene3D" id="4.10.70.30">
    <property type="match status" value="1"/>
</dbReference>
<dbReference type="FunFam" id="4.10.70.10:FF:000003">
    <property type="entry name" value="Disintegrin and metalloproteinase domain-containing protein 17"/>
    <property type="match status" value="1"/>
</dbReference>
<keyword evidence="7" id="KW-0645">Protease</keyword>